<organism evidence="2 3">
    <name type="scientific">Nitrolancea hollandica Lb</name>
    <dbReference type="NCBI Taxonomy" id="1129897"/>
    <lineage>
        <taxon>Bacteria</taxon>
        <taxon>Pseudomonadati</taxon>
        <taxon>Thermomicrobiota</taxon>
        <taxon>Thermomicrobia</taxon>
        <taxon>Sphaerobacterales</taxon>
        <taxon>Sphaerobacterineae</taxon>
        <taxon>Sphaerobacteraceae</taxon>
        <taxon>Nitrolancea</taxon>
    </lineage>
</organism>
<dbReference type="Pfam" id="PF03780">
    <property type="entry name" value="Asp23"/>
    <property type="match status" value="1"/>
</dbReference>
<dbReference type="RefSeq" id="WP_008477876.1">
    <property type="nucleotide sequence ID" value="NZ_CAGS01000226.1"/>
</dbReference>
<proteinExistence type="inferred from homology"/>
<protein>
    <recommendedName>
        <fullName evidence="4">Alkaline shock protein 23</fullName>
    </recommendedName>
</protein>
<dbReference type="Proteomes" id="UP000004221">
    <property type="component" value="Unassembled WGS sequence"/>
</dbReference>
<dbReference type="PANTHER" id="PTHR34297:SF2">
    <property type="entry name" value="ASP23_GLS24 FAMILY ENVELOPE STRESS RESPONSE PROTEIN"/>
    <property type="match status" value="1"/>
</dbReference>
<dbReference type="InterPro" id="IPR005531">
    <property type="entry name" value="Asp23"/>
</dbReference>
<dbReference type="OrthoDB" id="9793465at2"/>
<evidence type="ECO:0008006" key="4">
    <source>
        <dbReference type="Google" id="ProtNLM"/>
    </source>
</evidence>
<dbReference type="PANTHER" id="PTHR34297">
    <property type="entry name" value="HYPOTHETICAL CYTOSOLIC PROTEIN-RELATED"/>
    <property type="match status" value="1"/>
</dbReference>
<dbReference type="AlphaFoldDB" id="I4EH75"/>
<comment type="caution">
    <text evidence="2">The sequence shown here is derived from an EMBL/GenBank/DDBJ whole genome shotgun (WGS) entry which is preliminary data.</text>
</comment>
<name>I4EH75_9BACT</name>
<gene>
    <name evidence="2" type="ORF">NITHO_3010018</name>
</gene>
<evidence type="ECO:0000313" key="2">
    <source>
        <dbReference type="EMBL" id="CCF84037.1"/>
    </source>
</evidence>
<comment type="similarity">
    <text evidence="1">Belongs to the asp23 family.</text>
</comment>
<evidence type="ECO:0000313" key="3">
    <source>
        <dbReference type="Proteomes" id="UP000004221"/>
    </source>
</evidence>
<reference evidence="2 3" key="1">
    <citation type="journal article" date="2012" name="ISME J.">
        <title>Nitrification expanded: discovery, physiology and genomics of a nitrite-oxidizing bacterium from the phylum Chloroflexi.</title>
        <authorList>
            <person name="Sorokin D.Y."/>
            <person name="Lucker S."/>
            <person name="Vejmelkova D."/>
            <person name="Kostrikina N.A."/>
            <person name="Kleerebezem R."/>
            <person name="Rijpstra W.I."/>
            <person name="Damste J.S."/>
            <person name="Le Paslier D."/>
            <person name="Muyzer G."/>
            <person name="Wagner M."/>
            <person name="van Loosdrecht M.C."/>
            <person name="Daims H."/>
        </authorList>
    </citation>
    <scope>NUCLEOTIDE SEQUENCE [LARGE SCALE GENOMIC DNA]</scope>
    <source>
        <strain evidence="3">none</strain>
    </source>
</reference>
<accession>I4EH75</accession>
<sequence length="148" mass="15095">MSSTDQASSQAAQLSSQNGKTSIEPVVVAKIAARAAREVNGVHELVGSGFGGTVAGFAEQVTGAAAPTTGVNVNVANNQATISVTMTVDYGVSIPQVADAVRNNIINRVQSMTGLSVQAVNIDVTDLYVPQQAAQPQAQQAGYQATAH</sequence>
<keyword evidence="3" id="KW-1185">Reference proteome</keyword>
<evidence type="ECO:0000256" key="1">
    <source>
        <dbReference type="ARBA" id="ARBA00005721"/>
    </source>
</evidence>
<dbReference type="EMBL" id="CAGS01000226">
    <property type="protein sequence ID" value="CCF84037.1"/>
    <property type="molecule type" value="Genomic_DNA"/>
</dbReference>